<dbReference type="Proteomes" id="UP000018745">
    <property type="component" value="Chromosome"/>
</dbReference>
<dbReference type="EMBL" id="CP006935">
    <property type="protein sequence ID" value="AHC40411.1"/>
    <property type="molecule type" value="Genomic_DNA"/>
</dbReference>
<reference evidence="1 3" key="1">
    <citation type="journal article" date="2014" name="Genome Announc.">
        <title>Complete Genome Sequence of Mycoplasma ovis Strain Michigan, a Hemoplasma of Sheep with Two Distinct 16S rRNA Genes.</title>
        <authorList>
            <person name="Deshuillers P.L."/>
            <person name="Santos A.P."/>
            <person name="do Nascimento N.C."/>
            <person name="Hampel J.A."/>
            <person name="Bergin I.L."/>
            <person name="Dyson M.C."/>
            <person name="Messick J.B."/>
        </authorList>
    </citation>
    <scope>NUCLEOTIDE SEQUENCE [LARGE SCALE GENOMIC DNA]</scope>
    <source>
        <strain evidence="1 3">Michigan</strain>
    </source>
</reference>
<name>A0ABN4BN42_9MOLU</name>
<sequence length="159" mass="17999">MFYDCVGEDGHYRVKLAFGEENATGDALYDLFFDFIDIKTGKSVGRLGQKFQGEEKFNLVLTSFPGLGRWGVALQSKLSSRGWLSLTCQKINLEVAKEKQCGVDQTGCVTTREFKKIQFIWRSDRESKKGLIKQGLEIKSGSDLKWVDSFKPKAIFSNH</sequence>
<accession>A0ABN4BN42</accession>
<keyword evidence="3" id="KW-1185">Reference proteome</keyword>
<proteinExistence type="predicted"/>
<gene>
    <name evidence="1" type="ORF">OVS_03295</name>
    <name evidence="2" type="ORF">OVS_03330</name>
</gene>
<evidence type="ECO:0000313" key="1">
    <source>
        <dbReference type="EMBL" id="AHC40411.1"/>
    </source>
</evidence>
<dbReference type="EMBL" id="CP006935">
    <property type="protein sequence ID" value="AHC40418.1"/>
    <property type="molecule type" value="Genomic_DNA"/>
</dbReference>
<protein>
    <submittedName>
        <fullName evidence="1">Uncharacterized protein</fullName>
    </submittedName>
</protein>
<evidence type="ECO:0000313" key="3">
    <source>
        <dbReference type="Proteomes" id="UP000018745"/>
    </source>
</evidence>
<evidence type="ECO:0000313" key="2">
    <source>
        <dbReference type="EMBL" id="AHC40418.1"/>
    </source>
</evidence>
<organism evidence="1 3">
    <name type="scientific">Mycoplasma ovis str. Michigan</name>
    <dbReference type="NCBI Taxonomy" id="1415773"/>
    <lineage>
        <taxon>Bacteria</taxon>
        <taxon>Bacillati</taxon>
        <taxon>Mycoplasmatota</taxon>
        <taxon>Mollicutes</taxon>
        <taxon>Mycoplasmataceae</taxon>
        <taxon>Mycoplasma</taxon>
    </lineage>
</organism>